<protein>
    <submittedName>
        <fullName evidence="1">Phage tail protein</fullName>
    </submittedName>
</protein>
<name>A0ABT7XPD5_9NEIS</name>
<accession>A0ABT7XPD5</accession>
<comment type="caution">
    <text evidence="1">The sequence shown here is derived from an EMBL/GenBank/DDBJ whole genome shotgun (WGS) entry which is preliminary data.</text>
</comment>
<dbReference type="Pfam" id="PF06995">
    <property type="entry name" value="Phage_P2_GpU"/>
    <property type="match status" value="1"/>
</dbReference>
<dbReference type="PIRSF" id="PIRSF029208">
    <property type="entry name" value="Phage_tail_GPU"/>
    <property type="match status" value="1"/>
</dbReference>
<evidence type="ECO:0000313" key="2">
    <source>
        <dbReference type="Proteomes" id="UP001168540"/>
    </source>
</evidence>
<dbReference type="RefSeq" id="WP_289830244.1">
    <property type="nucleotide sequence ID" value="NZ_JAUEDK010000019.1"/>
</dbReference>
<reference evidence="1" key="1">
    <citation type="submission" date="2023-06" db="EMBL/GenBank/DDBJ databases">
        <authorList>
            <person name="Zhang S."/>
        </authorList>
    </citation>
    <scope>NUCLEOTIDE SEQUENCE</scope>
    <source>
        <strain evidence="1">SG2303</strain>
    </source>
</reference>
<organism evidence="1 2">
    <name type="scientific">Crenobacter oryzisoli</name>
    <dbReference type="NCBI Taxonomy" id="3056844"/>
    <lineage>
        <taxon>Bacteria</taxon>
        <taxon>Pseudomonadati</taxon>
        <taxon>Pseudomonadota</taxon>
        <taxon>Betaproteobacteria</taxon>
        <taxon>Neisseriales</taxon>
        <taxon>Neisseriaceae</taxon>
        <taxon>Crenobacter</taxon>
    </lineage>
</organism>
<dbReference type="InterPro" id="IPR009734">
    <property type="entry name" value="Myoviridae_GpU"/>
</dbReference>
<dbReference type="InterPro" id="IPR016912">
    <property type="entry name" value="Phage_P2_GpU"/>
</dbReference>
<evidence type="ECO:0000313" key="1">
    <source>
        <dbReference type="EMBL" id="MDN0075610.1"/>
    </source>
</evidence>
<dbReference type="Proteomes" id="UP001168540">
    <property type="component" value="Unassembled WGS sequence"/>
</dbReference>
<dbReference type="EMBL" id="JAUEDK010000019">
    <property type="protein sequence ID" value="MDN0075610.1"/>
    <property type="molecule type" value="Genomic_DNA"/>
</dbReference>
<gene>
    <name evidence="1" type="ORF">QU481_11975</name>
</gene>
<sequence>MAMMTLGLFVFSMDTLPYQEFKRRVAWRHPSNSRVGARPASQFLGIDDETITLSGVLLPEITGGRLSLETIEAMANQGRSWPLIEGTGAMLGLFVIESLDITKSVFFSDGAARRYEFTLQLKREENTAKLGDLASIIKGLLL</sequence>
<proteinExistence type="predicted"/>
<keyword evidence="2" id="KW-1185">Reference proteome</keyword>